<dbReference type="InterPro" id="IPR019052">
    <property type="entry name" value="DUF2383"/>
</dbReference>
<organism evidence="2 3">
    <name type="scientific">Pontibacillus chungwhensis BH030062</name>
    <dbReference type="NCBI Taxonomy" id="1385513"/>
    <lineage>
        <taxon>Bacteria</taxon>
        <taxon>Bacillati</taxon>
        <taxon>Bacillota</taxon>
        <taxon>Bacilli</taxon>
        <taxon>Bacillales</taxon>
        <taxon>Bacillaceae</taxon>
        <taxon>Pontibacillus</taxon>
    </lineage>
</organism>
<feature type="domain" description="DUF2383" evidence="1">
    <location>
        <begin position="5"/>
        <end position="101"/>
    </location>
</feature>
<dbReference type="RefSeq" id="WP_036784802.1">
    <property type="nucleotide sequence ID" value="NZ_AVBG01000010.1"/>
</dbReference>
<dbReference type="CDD" id="cd00657">
    <property type="entry name" value="Ferritin_like"/>
    <property type="match status" value="1"/>
</dbReference>
<name>A0A0A2UQT7_9BACI</name>
<dbReference type="InterPro" id="IPR009078">
    <property type="entry name" value="Ferritin-like_SF"/>
</dbReference>
<reference evidence="2 3" key="1">
    <citation type="submission" date="2013-08" db="EMBL/GenBank/DDBJ databases">
        <title>Genome of Pontibacillus chungwhensis.</title>
        <authorList>
            <person name="Wang Q."/>
            <person name="Wang G."/>
        </authorList>
    </citation>
    <scope>NUCLEOTIDE SEQUENCE [LARGE SCALE GENOMIC DNA]</scope>
    <source>
        <strain evidence="2 3">BH030062</strain>
    </source>
</reference>
<sequence>MSERDVIKTLNTFLKGQYMGVHAYEHYIKKLEDPSIKKEFQRIQQEHKQHAQQVSTRIQDLNGTPVDDEGIIGSVQGFIGEFMMPDETDKIIDSAVRAESYYAVELSEEIVKGDVDPETKELIEQIIDEDRAHVESLHRLLH</sequence>
<dbReference type="InterPro" id="IPR012347">
    <property type="entry name" value="Ferritin-like"/>
</dbReference>
<gene>
    <name evidence="2" type="ORF">N780_03075</name>
</gene>
<dbReference type="Gene3D" id="1.20.1260.10">
    <property type="match status" value="1"/>
</dbReference>
<comment type="caution">
    <text evidence="2">The sequence shown here is derived from an EMBL/GenBank/DDBJ whole genome shotgun (WGS) entry which is preliminary data.</text>
</comment>
<dbReference type="Pfam" id="PF09537">
    <property type="entry name" value="DUF2383"/>
    <property type="match status" value="1"/>
</dbReference>
<evidence type="ECO:0000313" key="3">
    <source>
        <dbReference type="Proteomes" id="UP000030153"/>
    </source>
</evidence>
<protein>
    <recommendedName>
        <fullName evidence="1">DUF2383 domain-containing protein</fullName>
    </recommendedName>
</protein>
<evidence type="ECO:0000259" key="1">
    <source>
        <dbReference type="Pfam" id="PF09537"/>
    </source>
</evidence>
<accession>A0A0A2UQT7</accession>
<evidence type="ECO:0000313" key="2">
    <source>
        <dbReference type="EMBL" id="KGP90682.1"/>
    </source>
</evidence>
<keyword evidence="3" id="KW-1185">Reference proteome</keyword>
<proteinExistence type="predicted"/>
<dbReference type="STRING" id="1385513.N780_03075"/>
<dbReference type="EMBL" id="AVBG01000010">
    <property type="protein sequence ID" value="KGP90682.1"/>
    <property type="molecule type" value="Genomic_DNA"/>
</dbReference>
<dbReference type="eggNOG" id="COG1633">
    <property type="taxonomic scope" value="Bacteria"/>
</dbReference>
<dbReference type="SUPFAM" id="SSF47240">
    <property type="entry name" value="Ferritin-like"/>
    <property type="match status" value="1"/>
</dbReference>
<dbReference type="OrthoDB" id="1706687at2"/>
<dbReference type="AlphaFoldDB" id="A0A0A2UQT7"/>
<dbReference type="Proteomes" id="UP000030153">
    <property type="component" value="Unassembled WGS sequence"/>
</dbReference>